<evidence type="ECO:0000313" key="1">
    <source>
        <dbReference type="EMBL" id="MBD2200689.1"/>
    </source>
</evidence>
<comment type="caution">
    <text evidence="1">The sequence shown here is derived from an EMBL/GenBank/DDBJ whole genome shotgun (WGS) entry which is preliminary data.</text>
</comment>
<organism evidence="1 2">
    <name type="scientific">Calothrix parietina FACHB-288</name>
    <dbReference type="NCBI Taxonomy" id="2692896"/>
    <lineage>
        <taxon>Bacteria</taxon>
        <taxon>Bacillati</taxon>
        <taxon>Cyanobacteriota</taxon>
        <taxon>Cyanophyceae</taxon>
        <taxon>Nostocales</taxon>
        <taxon>Calotrichaceae</taxon>
        <taxon>Calothrix</taxon>
    </lineage>
</organism>
<proteinExistence type="predicted"/>
<name>A0ABR8ALK2_9CYAN</name>
<dbReference type="Proteomes" id="UP000658514">
    <property type="component" value="Unassembled WGS sequence"/>
</dbReference>
<dbReference type="EMBL" id="JACJQH010000103">
    <property type="protein sequence ID" value="MBD2200689.1"/>
    <property type="molecule type" value="Genomic_DNA"/>
</dbReference>
<reference evidence="1 2" key="1">
    <citation type="journal article" date="2020" name="ISME J.">
        <title>Comparative genomics reveals insights into cyanobacterial evolution and habitat adaptation.</title>
        <authorList>
            <person name="Chen M.Y."/>
            <person name="Teng W.K."/>
            <person name="Zhao L."/>
            <person name="Hu C.X."/>
            <person name="Zhou Y.K."/>
            <person name="Han B.P."/>
            <person name="Song L.R."/>
            <person name="Shu W.S."/>
        </authorList>
    </citation>
    <scope>NUCLEOTIDE SEQUENCE [LARGE SCALE GENOMIC DNA]</scope>
    <source>
        <strain evidence="1 2">FACHB-288</strain>
    </source>
</reference>
<dbReference type="RefSeq" id="WP_190551830.1">
    <property type="nucleotide sequence ID" value="NZ_CAWPNO010000006.1"/>
</dbReference>
<accession>A0ABR8ALK2</accession>
<evidence type="ECO:0000313" key="2">
    <source>
        <dbReference type="Proteomes" id="UP000658514"/>
    </source>
</evidence>
<protein>
    <submittedName>
        <fullName evidence="1">Uncharacterized protein</fullName>
    </submittedName>
</protein>
<keyword evidence="2" id="KW-1185">Reference proteome</keyword>
<gene>
    <name evidence="1" type="ORF">H6G24_35480</name>
</gene>
<sequence>MVSESKEIGIKQAKPKSTGGIAEYLHTKVSQQETEAVQLTLRGLE</sequence>